<evidence type="ECO:0000256" key="3">
    <source>
        <dbReference type="SAM" id="MobiDB-lite"/>
    </source>
</evidence>
<dbReference type="RefSeq" id="XP_032824213.1">
    <property type="nucleotide sequence ID" value="XM_032968322.1"/>
</dbReference>
<keyword evidence="5" id="KW-1185">Reference proteome</keyword>
<dbReference type="InterPro" id="IPR039687">
    <property type="entry name" value="NPHP1"/>
</dbReference>
<dbReference type="PROSITE" id="PS50002">
    <property type="entry name" value="SH3"/>
    <property type="match status" value="1"/>
</dbReference>
<dbReference type="AlphaFoldDB" id="A0AAJ7X8R0"/>
<reference evidence="6" key="1">
    <citation type="submission" date="2025-08" db="UniProtKB">
        <authorList>
            <consortium name="RefSeq"/>
        </authorList>
    </citation>
    <scope>IDENTIFICATION</scope>
    <source>
        <tissue evidence="6">Sperm</tissue>
    </source>
</reference>
<feature type="region of interest" description="Disordered" evidence="3">
    <location>
        <begin position="78"/>
        <end position="200"/>
    </location>
</feature>
<dbReference type="GO" id="GO:0090251">
    <property type="term" value="P:protein localization involved in establishment of planar polarity"/>
    <property type="evidence" value="ECO:0007669"/>
    <property type="project" value="TreeGrafter"/>
</dbReference>
<feature type="region of interest" description="Disordered" evidence="3">
    <location>
        <begin position="42"/>
        <end position="64"/>
    </location>
</feature>
<keyword evidence="1 2" id="KW-0728">SH3 domain</keyword>
<feature type="compositionally biased region" description="Acidic residues" evidence="3">
    <location>
        <begin position="264"/>
        <end position="291"/>
    </location>
</feature>
<dbReference type="InterPro" id="IPR001452">
    <property type="entry name" value="SH3_domain"/>
</dbReference>
<accession>A0AAJ7X8R0</accession>
<evidence type="ECO:0000313" key="5">
    <source>
        <dbReference type="Proteomes" id="UP001318040"/>
    </source>
</evidence>
<feature type="compositionally biased region" description="Acidic residues" evidence="3">
    <location>
        <begin position="128"/>
        <end position="175"/>
    </location>
</feature>
<dbReference type="Proteomes" id="UP001318040">
    <property type="component" value="Chromosome 39"/>
</dbReference>
<protein>
    <submittedName>
        <fullName evidence="6">Nephrocystin-1 isoform X1</fullName>
    </submittedName>
</protein>
<dbReference type="PANTHER" id="PTHR15176">
    <property type="entry name" value="NEPHROCYSTIN"/>
    <property type="match status" value="1"/>
</dbReference>
<feature type="compositionally biased region" description="Basic and acidic residues" evidence="3">
    <location>
        <begin position="93"/>
        <end position="103"/>
    </location>
</feature>
<dbReference type="KEGG" id="pmrn:116950501"/>
<gene>
    <name evidence="6" type="primary">NPHP1</name>
</gene>
<proteinExistence type="predicted"/>
<dbReference type="Pfam" id="PF00018">
    <property type="entry name" value="SH3_1"/>
    <property type="match status" value="1"/>
</dbReference>
<evidence type="ECO:0000313" key="6">
    <source>
        <dbReference type="RefSeq" id="XP_032824213.1"/>
    </source>
</evidence>
<dbReference type="SMART" id="SM00326">
    <property type="entry name" value="SH3"/>
    <property type="match status" value="1"/>
</dbReference>
<feature type="domain" description="SH3" evidence="4">
    <location>
        <begin position="201"/>
        <end position="261"/>
    </location>
</feature>
<dbReference type="GO" id="GO:0005737">
    <property type="term" value="C:cytoplasm"/>
    <property type="evidence" value="ECO:0007669"/>
    <property type="project" value="TreeGrafter"/>
</dbReference>
<dbReference type="CTD" id="4867"/>
<name>A0AAJ7X8R0_PETMA</name>
<evidence type="ECO:0000259" key="4">
    <source>
        <dbReference type="PROSITE" id="PS50002"/>
    </source>
</evidence>
<dbReference type="SUPFAM" id="SSF50044">
    <property type="entry name" value="SH3-domain"/>
    <property type="match status" value="1"/>
</dbReference>
<feature type="region of interest" description="Disordered" evidence="3">
    <location>
        <begin position="243"/>
        <end position="305"/>
    </location>
</feature>
<dbReference type="Gene3D" id="2.30.30.40">
    <property type="entry name" value="SH3 Domains"/>
    <property type="match status" value="1"/>
</dbReference>
<dbReference type="GO" id="GO:0005929">
    <property type="term" value="C:cilium"/>
    <property type="evidence" value="ECO:0007669"/>
    <property type="project" value="TreeGrafter"/>
</dbReference>
<evidence type="ECO:0000256" key="1">
    <source>
        <dbReference type="ARBA" id="ARBA00022443"/>
    </source>
</evidence>
<dbReference type="PANTHER" id="PTHR15176:SF1">
    <property type="entry name" value="NEPHROCYSTIN-1"/>
    <property type="match status" value="1"/>
</dbReference>
<organism evidence="5 6">
    <name type="scientific">Petromyzon marinus</name>
    <name type="common">Sea lamprey</name>
    <dbReference type="NCBI Taxonomy" id="7757"/>
    <lineage>
        <taxon>Eukaryota</taxon>
        <taxon>Metazoa</taxon>
        <taxon>Chordata</taxon>
        <taxon>Craniata</taxon>
        <taxon>Vertebrata</taxon>
        <taxon>Cyclostomata</taxon>
        <taxon>Hyperoartia</taxon>
        <taxon>Petromyzontiformes</taxon>
        <taxon>Petromyzontidae</taxon>
        <taxon>Petromyzon</taxon>
    </lineage>
</organism>
<dbReference type="InterPro" id="IPR036028">
    <property type="entry name" value="SH3-like_dom_sf"/>
</dbReference>
<dbReference type="InterPro" id="IPR030642">
    <property type="entry name" value="NPHP1_SH3"/>
</dbReference>
<dbReference type="PRINTS" id="PR00452">
    <property type="entry name" value="SH3DOMAIN"/>
</dbReference>
<sequence>MSGGSVVITIIILMTTRSKVRSPLQRVQRSIDDVKKRLDALIAEERDGGQRSSGPGNRELGRRCEDLRAHAEGVRRELAALGKADEPAPVSDYDGKKEEEGRRLQRILAELRQLARRCAPPDSREGTESEGEDDEEGEEGEDDDDEGEEGEDDDDEGEEGEDDEDEDDDEDEEGEEVKQVKGASVQQAEEAEGGGRQTREVQLKTFVALSDFTSQEAGDLSFRKGAVLLVLRKKPDGWWEAQDEHGARGMVPSTYLQHQKPGKDEDDEEDQDDDEEDDEDDEESVPSSEEEAGSRRHDTSSGRGLKAALDDTSASAAMTAMGAVPPGFRPSTLHRLLLLRGESADEFSTRGHLLPRLGPSQLSFRDLQWSEEQGGVRPRTCRVSRTFYLAGAKAIPPPGPSVQVASLHVRVCLFDGRRVLSNVHAVRATWRPRNPGRWTFSPRVGGLLPSLLDGEFFARSDNASPNLGLLFELGISYVMRSHAAATDTSPAAELELGELSCGWAFMRLFAETGLAIASKSYELDVHGGTPYERDVELDPSAAGRAGGALRQIFSNARPRLLVRVRTPAAPLRRALDRLPQTLVSCVCYVSVLVMYRQLLAGALLEGRGDETDARPVADDVLASLGELVGLPDVMDALRSVWAERRAGLRRAERGDRRLMEETFRRAHRDTAQLLLHLANLPPNRWGHGPNEAERWMAIGSILSQGRQAGGSLLGLLSPELQHEPFHIDQVAFSLTRDAPIHARESGGGSGGEVADAV</sequence>
<evidence type="ECO:0000256" key="2">
    <source>
        <dbReference type="PROSITE-ProRule" id="PRU00192"/>
    </source>
</evidence>
<dbReference type="CDD" id="cd11770">
    <property type="entry name" value="SH3_Nephrocystin"/>
    <property type="match status" value="1"/>
</dbReference>